<dbReference type="Pfam" id="PF14321">
    <property type="entry name" value="DUF4382"/>
    <property type="match status" value="1"/>
</dbReference>
<name>A0ABY7ANC4_9ALTE</name>
<accession>A0ABY7ANC4</accession>
<feature type="chain" id="PRO_5047312736" evidence="1">
    <location>
        <begin position="18"/>
        <end position="351"/>
    </location>
</feature>
<dbReference type="EMBL" id="CP109965">
    <property type="protein sequence ID" value="WAJ70141.1"/>
    <property type="molecule type" value="Genomic_DNA"/>
</dbReference>
<feature type="domain" description="DUF4382" evidence="2">
    <location>
        <begin position="41"/>
        <end position="194"/>
    </location>
</feature>
<keyword evidence="1" id="KW-0732">Signal</keyword>
<dbReference type="RefSeq" id="WP_268074444.1">
    <property type="nucleotide sequence ID" value="NZ_CP109965.1"/>
</dbReference>
<keyword evidence="4" id="KW-1185">Reference proteome</keyword>
<dbReference type="InterPro" id="IPR025491">
    <property type="entry name" value="DUF4382"/>
</dbReference>
<sequence length="351" mass="37988">MKYLSTTFTTLSSLALAAGITACDISSNDDSDSSDNNQQAAMFSLGVSDAAVEGASEVNIFISKITLRNNNGEDTVIETLNENDEAVKINLLDFQGSDAYELIDDLELNAGDYEWIRMDLVNGVDANLTQTSHVVFDDASIRPLVVKRKGNDGVGEIQLNGFELNEGNNEFIVEFDLKRSLVDPKNDAEIKLKPTGVRLENEIDSGHIEGTVKADVIGACEVDNALAAGQGGMFGHAVYLYSNEASAQTAMDINESESQTMVSPVATATLVMDDDTGDYEFEMGFVGKGEYQIGYTCLSHLDDAEAIDENFSLYAYQNEVGVQAEMSSEVTVSLGDIFTLESETETESEIQ</sequence>
<dbReference type="PROSITE" id="PS51257">
    <property type="entry name" value="PROKAR_LIPOPROTEIN"/>
    <property type="match status" value="1"/>
</dbReference>
<evidence type="ECO:0000313" key="3">
    <source>
        <dbReference type="EMBL" id="WAJ70141.1"/>
    </source>
</evidence>
<organism evidence="3 4">
    <name type="scientific">Catenovulum adriaticum</name>
    <dbReference type="NCBI Taxonomy" id="2984846"/>
    <lineage>
        <taxon>Bacteria</taxon>
        <taxon>Pseudomonadati</taxon>
        <taxon>Pseudomonadota</taxon>
        <taxon>Gammaproteobacteria</taxon>
        <taxon>Alteromonadales</taxon>
        <taxon>Alteromonadaceae</taxon>
        <taxon>Catenovulum</taxon>
    </lineage>
</organism>
<gene>
    <name evidence="3" type="ORF">OLW01_13510</name>
</gene>
<evidence type="ECO:0000259" key="2">
    <source>
        <dbReference type="Pfam" id="PF14321"/>
    </source>
</evidence>
<evidence type="ECO:0000313" key="4">
    <source>
        <dbReference type="Proteomes" id="UP001163726"/>
    </source>
</evidence>
<feature type="signal peptide" evidence="1">
    <location>
        <begin position="1"/>
        <end position="17"/>
    </location>
</feature>
<dbReference type="Proteomes" id="UP001163726">
    <property type="component" value="Chromosome"/>
</dbReference>
<evidence type="ECO:0000256" key="1">
    <source>
        <dbReference type="SAM" id="SignalP"/>
    </source>
</evidence>
<reference evidence="3" key="1">
    <citation type="submission" date="2022-10" db="EMBL/GenBank/DDBJ databases">
        <title>Catenovulum adriacola sp. nov. isolated in the Harbour of Susak.</title>
        <authorList>
            <person name="Schoch T."/>
            <person name="Reich S.J."/>
            <person name="Stoeferle S."/>
            <person name="Flaiz M."/>
            <person name="Kazda M."/>
            <person name="Riedel C.U."/>
            <person name="Duerre P."/>
        </authorList>
    </citation>
    <scope>NUCLEOTIDE SEQUENCE</scope>
    <source>
        <strain evidence="3">TS8</strain>
    </source>
</reference>
<protein>
    <submittedName>
        <fullName evidence="3">DUF4382 domain-containing protein</fullName>
    </submittedName>
</protein>
<proteinExistence type="predicted"/>